<accession>A0A1M7YR60</accession>
<evidence type="ECO:0000313" key="1">
    <source>
        <dbReference type="EMBL" id="SHO55104.1"/>
    </source>
</evidence>
<proteinExistence type="predicted"/>
<organism evidence="1 2">
    <name type="scientific">Vibrio quintilis</name>
    <dbReference type="NCBI Taxonomy" id="1117707"/>
    <lineage>
        <taxon>Bacteria</taxon>
        <taxon>Pseudomonadati</taxon>
        <taxon>Pseudomonadota</taxon>
        <taxon>Gammaproteobacteria</taxon>
        <taxon>Vibrionales</taxon>
        <taxon>Vibrionaceae</taxon>
        <taxon>Vibrio</taxon>
    </lineage>
</organism>
<sequence length="59" mass="6676">MAVTDIDLKIKFQPDLRYNSGQKPPGEIVLNVPDRFEEKMQGGRKLKSVQAILKNLFCG</sequence>
<keyword evidence="2" id="KW-1185">Reference proteome</keyword>
<dbReference type="STRING" id="1117707.VQ7734_00823"/>
<protein>
    <submittedName>
        <fullName evidence="1">Uncharacterized protein</fullName>
    </submittedName>
</protein>
<gene>
    <name evidence="1" type="ORF">VQ7734_00823</name>
</gene>
<dbReference type="AlphaFoldDB" id="A0A1M7YR60"/>
<dbReference type="EMBL" id="FRFG01000011">
    <property type="protein sequence ID" value="SHO55104.1"/>
    <property type="molecule type" value="Genomic_DNA"/>
</dbReference>
<dbReference type="Proteomes" id="UP000184600">
    <property type="component" value="Unassembled WGS sequence"/>
</dbReference>
<reference evidence="2" key="1">
    <citation type="submission" date="2016-12" db="EMBL/GenBank/DDBJ databases">
        <authorList>
            <person name="Rodrigo-Torres L."/>
            <person name="Arahal R.D."/>
            <person name="Lucena T."/>
        </authorList>
    </citation>
    <scope>NUCLEOTIDE SEQUENCE [LARGE SCALE GENOMIC DNA]</scope>
</reference>
<name>A0A1M7YR60_9VIBR</name>
<evidence type="ECO:0000313" key="2">
    <source>
        <dbReference type="Proteomes" id="UP000184600"/>
    </source>
</evidence>